<dbReference type="Proteomes" id="UP000386847">
    <property type="component" value="Chromosome"/>
</dbReference>
<dbReference type="InterPro" id="IPR036526">
    <property type="entry name" value="C-N_Hydrolase_sf"/>
</dbReference>
<dbReference type="PROSITE" id="PS50263">
    <property type="entry name" value="CN_HYDROLASE"/>
    <property type="match status" value="1"/>
</dbReference>
<evidence type="ECO:0000313" key="3">
    <source>
        <dbReference type="EMBL" id="QGF25216.1"/>
    </source>
</evidence>
<dbReference type="PANTHER" id="PTHR43674:SF2">
    <property type="entry name" value="BETA-UREIDOPROPIONASE"/>
    <property type="match status" value="1"/>
</dbReference>
<dbReference type="GO" id="GO:0016811">
    <property type="term" value="F:hydrolase activity, acting on carbon-nitrogen (but not peptide) bonds, in linear amides"/>
    <property type="evidence" value="ECO:0007669"/>
    <property type="project" value="TreeGrafter"/>
</dbReference>
<feature type="domain" description="CN hydrolase" evidence="2">
    <location>
        <begin position="1"/>
        <end position="209"/>
    </location>
</feature>
<proteinExistence type="predicted"/>
<dbReference type="PANTHER" id="PTHR43674">
    <property type="entry name" value="NITRILASE C965.09-RELATED"/>
    <property type="match status" value="1"/>
</dbReference>
<dbReference type="SUPFAM" id="SSF56317">
    <property type="entry name" value="Carbon-nitrogen hydrolase"/>
    <property type="match status" value="1"/>
</dbReference>
<dbReference type="KEGG" id="rain:Rai3103_12105"/>
<dbReference type="InterPro" id="IPR050345">
    <property type="entry name" value="Aliph_Amidase/BUP"/>
</dbReference>
<accession>A0A5Q2FLI2</accession>
<dbReference type="InterPro" id="IPR003010">
    <property type="entry name" value="C-N_Hydrolase"/>
</dbReference>
<reference evidence="3 4" key="1">
    <citation type="submission" date="2019-10" db="EMBL/GenBank/DDBJ databases">
        <title>Genomic analysis of Raineyella sp. CBA3103.</title>
        <authorList>
            <person name="Roh S.W."/>
        </authorList>
    </citation>
    <scope>NUCLEOTIDE SEQUENCE [LARGE SCALE GENOMIC DNA]</scope>
    <source>
        <strain evidence="3 4">CBA3103</strain>
    </source>
</reference>
<gene>
    <name evidence="3" type="ORF">Rai3103_12105</name>
</gene>
<dbReference type="Pfam" id="PF00795">
    <property type="entry name" value="CN_hydrolase"/>
    <property type="match status" value="1"/>
</dbReference>
<evidence type="ECO:0000259" key="2">
    <source>
        <dbReference type="PROSITE" id="PS50263"/>
    </source>
</evidence>
<name>A0A5Q2FLI2_9ACTN</name>
<keyword evidence="1 3" id="KW-0378">Hydrolase</keyword>
<dbReference type="CDD" id="cd07197">
    <property type="entry name" value="nitrilase"/>
    <property type="match status" value="1"/>
</dbReference>
<protein>
    <submittedName>
        <fullName evidence="3">Carbon-nitrogen hydrolase family protein</fullName>
    </submittedName>
</protein>
<dbReference type="AlphaFoldDB" id="A0A5Q2FLI2"/>
<evidence type="ECO:0000313" key="4">
    <source>
        <dbReference type="Proteomes" id="UP000386847"/>
    </source>
</evidence>
<dbReference type="Gene3D" id="3.60.110.10">
    <property type="entry name" value="Carbon-nitrogen hydrolase"/>
    <property type="match status" value="1"/>
</dbReference>
<sequence>MADDFPRAGLLVFPELHTVPAAGGTPEHLRAAAERLEGPWVEAMSGIARRHGIHLLPGSFCEAGPDGELFNTAVMFGPDGDILGTYRKIFPWRPSEPFTPGGAFTVVDVEGVRIGLSICYDAWFPEHSRQLGWLGADVIVNIVHTTTCDRTAEVVLAQANAITNQVYVVSVNSAGPEGVGRSLIVDPEGIVRTAAPAAERLMLTDVLDPAACRRVRRFGTSGLNRLWSQFTPADHPLTLPAYNGQIEPERWSINQKGD</sequence>
<evidence type="ECO:0000256" key="1">
    <source>
        <dbReference type="ARBA" id="ARBA00022801"/>
    </source>
</evidence>
<organism evidence="3 4">
    <name type="scientific">Raineyella fluvialis</name>
    <dbReference type="NCBI Taxonomy" id="2662261"/>
    <lineage>
        <taxon>Bacteria</taxon>
        <taxon>Bacillati</taxon>
        <taxon>Actinomycetota</taxon>
        <taxon>Actinomycetes</taxon>
        <taxon>Propionibacteriales</taxon>
        <taxon>Propionibacteriaceae</taxon>
        <taxon>Raineyella</taxon>
    </lineage>
</organism>
<keyword evidence="4" id="KW-1185">Reference proteome</keyword>
<dbReference type="EMBL" id="CP045725">
    <property type="protein sequence ID" value="QGF25216.1"/>
    <property type="molecule type" value="Genomic_DNA"/>
</dbReference>